<evidence type="ECO:0000256" key="6">
    <source>
        <dbReference type="ARBA" id="ARBA00022842"/>
    </source>
</evidence>
<reference evidence="11 12" key="1">
    <citation type="submission" date="2024-02" db="EMBL/GenBank/DDBJ databases">
        <title>De novo assembly and annotation of 12 fungi associated with fruit tree decline syndrome in Ontario, Canada.</title>
        <authorList>
            <person name="Sulman M."/>
            <person name="Ellouze W."/>
            <person name="Ilyukhin E."/>
        </authorList>
    </citation>
    <scope>NUCLEOTIDE SEQUENCE [LARGE SCALE GENOMIC DNA]</scope>
    <source>
        <strain evidence="11 12">M97-236</strain>
    </source>
</reference>
<dbReference type="Gene3D" id="3.40.50.970">
    <property type="match status" value="1"/>
</dbReference>
<dbReference type="SUPFAM" id="SSF52518">
    <property type="entry name" value="Thiamin diphosphate-binding fold (THDP-binding)"/>
    <property type="match status" value="1"/>
</dbReference>
<keyword evidence="12" id="KW-1185">Reference proteome</keyword>
<accession>A0ABR3QLS2</accession>
<evidence type="ECO:0000256" key="1">
    <source>
        <dbReference type="ARBA" id="ARBA00001964"/>
    </source>
</evidence>
<name>A0ABR3QLS2_9PLEO</name>
<dbReference type="PANTHER" id="PTHR43452">
    <property type="entry name" value="PYRUVATE DECARBOXYLASE"/>
    <property type="match status" value="1"/>
</dbReference>
<keyword evidence="5" id="KW-0210">Decarboxylase</keyword>
<dbReference type="InterPro" id="IPR012000">
    <property type="entry name" value="Thiamin_PyroP_enz_cen_dom"/>
</dbReference>
<dbReference type="SUPFAM" id="SSF52467">
    <property type="entry name" value="DHS-like NAD/FAD-binding domain"/>
    <property type="match status" value="1"/>
</dbReference>
<evidence type="ECO:0000256" key="8">
    <source>
        <dbReference type="ARBA" id="ARBA00023239"/>
    </source>
</evidence>
<dbReference type="Pfam" id="PF02775">
    <property type="entry name" value="TPP_enzyme_C"/>
    <property type="match status" value="1"/>
</dbReference>
<evidence type="ECO:0000256" key="2">
    <source>
        <dbReference type="ARBA" id="ARBA00007812"/>
    </source>
</evidence>
<evidence type="ECO:0000259" key="10">
    <source>
        <dbReference type="Pfam" id="PF02775"/>
    </source>
</evidence>
<dbReference type="Proteomes" id="UP001521222">
    <property type="component" value="Unassembled WGS sequence"/>
</dbReference>
<keyword evidence="4" id="KW-0479">Metal-binding</keyword>
<feature type="domain" description="Thiamine pyrophosphate enzyme central" evidence="9">
    <location>
        <begin position="42"/>
        <end position="158"/>
    </location>
</feature>
<dbReference type="Pfam" id="PF00205">
    <property type="entry name" value="TPP_enzyme_M"/>
    <property type="match status" value="1"/>
</dbReference>
<dbReference type="CDD" id="cd02005">
    <property type="entry name" value="TPP_PDC_IPDC"/>
    <property type="match status" value="1"/>
</dbReference>
<organism evidence="11 12">
    <name type="scientific">Nothophoma quercina</name>
    <dbReference type="NCBI Taxonomy" id="749835"/>
    <lineage>
        <taxon>Eukaryota</taxon>
        <taxon>Fungi</taxon>
        <taxon>Dikarya</taxon>
        <taxon>Ascomycota</taxon>
        <taxon>Pezizomycotina</taxon>
        <taxon>Dothideomycetes</taxon>
        <taxon>Pleosporomycetidae</taxon>
        <taxon>Pleosporales</taxon>
        <taxon>Pleosporineae</taxon>
        <taxon>Didymellaceae</taxon>
        <taxon>Nothophoma</taxon>
    </lineage>
</organism>
<gene>
    <name evidence="11" type="ORF">SLS59_009433</name>
</gene>
<dbReference type="InterPro" id="IPR029061">
    <property type="entry name" value="THDP-binding"/>
</dbReference>
<evidence type="ECO:0000259" key="9">
    <source>
        <dbReference type="Pfam" id="PF00205"/>
    </source>
</evidence>
<evidence type="ECO:0000256" key="4">
    <source>
        <dbReference type="ARBA" id="ARBA00022723"/>
    </source>
</evidence>
<dbReference type="InterPro" id="IPR012110">
    <property type="entry name" value="PDC/IPDC-like"/>
</dbReference>
<feature type="domain" description="Thiamine pyrophosphate enzyme TPP-binding" evidence="10">
    <location>
        <begin position="251"/>
        <end position="341"/>
    </location>
</feature>
<evidence type="ECO:0000313" key="11">
    <source>
        <dbReference type="EMBL" id="KAL1593108.1"/>
    </source>
</evidence>
<dbReference type="EMBL" id="JAKIXB020000042">
    <property type="protein sequence ID" value="KAL1593108.1"/>
    <property type="molecule type" value="Genomic_DNA"/>
</dbReference>
<keyword evidence="7" id="KW-0786">Thiamine pyrophosphate</keyword>
<proteinExistence type="inferred from homology"/>
<comment type="cofactor">
    <cofactor evidence="1">
        <name>thiamine diphosphate</name>
        <dbReference type="ChEBI" id="CHEBI:58937"/>
    </cofactor>
</comment>
<evidence type="ECO:0000313" key="12">
    <source>
        <dbReference type="Proteomes" id="UP001521222"/>
    </source>
</evidence>
<evidence type="ECO:0000256" key="3">
    <source>
        <dbReference type="ARBA" id="ARBA00014422"/>
    </source>
</evidence>
<comment type="caution">
    <text evidence="11">The sequence shown here is derived from an EMBL/GenBank/DDBJ whole genome shotgun (WGS) entry which is preliminary data.</text>
</comment>
<evidence type="ECO:0000256" key="5">
    <source>
        <dbReference type="ARBA" id="ARBA00022793"/>
    </source>
</evidence>
<keyword evidence="8" id="KW-0456">Lyase</keyword>
<dbReference type="InterPro" id="IPR029035">
    <property type="entry name" value="DHS-like_NAD/FAD-binding_dom"/>
</dbReference>
<protein>
    <recommendedName>
        <fullName evidence="3">Pyruvate decarboxylase</fullName>
    </recommendedName>
</protein>
<dbReference type="InterPro" id="IPR047214">
    <property type="entry name" value="TPP_PDC_IPDC"/>
</dbReference>
<dbReference type="InterPro" id="IPR011766">
    <property type="entry name" value="TPP_enzyme_TPP-bd"/>
</dbReference>
<keyword evidence="6" id="KW-0460">Magnesium</keyword>
<comment type="similarity">
    <text evidence="2">Belongs to the TPP enzyme family.</text>
</comment>
<dbReference type="PANTHER" id="PTHR43452:SF11">
    <property type="entry name" value="PYRUVATE DECARBOXYLASE"/>
    <property type="match status" value="1"/>
</dbReference>
<dbReference type="Gene3D" id="3.40.50.1220">
    <property type="entry name" value="TPP-binding domain"/>
    <property type="match status" value="1"/>
</dbReference>
<evidence type="ECO:0000256" key="7">
    <source>
        <dbReference type="ARBA" id="ARBA00023052"/>
    </source>
</evidence>
<sequence>MDKPVYIEVPVDLVGVPVRAANLRTQVKLPESLATPAVGEVIRKLLDKLYAAKRPVILFDGECRALHITQEVQSIMKATNWPTWTTSYGRGLIDESLPNFQGVYKGAFDGSSIQDFFKEADLVLVFGPHFSTTNSYALTAKPAADVSVIFSDTEIQIESKALRDIPAKLAVSQLLKKLDISKLAKYDAAELKALSWHHAAPVSFSDVPKDDIISHSKLWDLFAGSNFLRPGDILMGETGTSGYGVREMRTPPNVRIFAPVTWLSIGYMLPAAQGAALAQRQMRESHNGTTNREAKSGRTILFIGDGSLQMTVQEISTMIRHNLDVIIVVLNNDGYTIERAIHGLMENYNDVAAWRYLDALHFFGAREGTFTASARTWGELETVLASKELSDGTGVRMVEVVMDREDVPKGPLAMLMGKEQKRMEGLKPEREAIP</sequence>